<gene>
    <name evidence="3" type="ORF">TTRE_0000764501</name>
</gene>
<feature type="transmembrane region" description="Helical" evidence="2">
    <location>
        <begin position="194"/>
        <end position="216"/>
    </location>
</feature>
<accession>A0A077ZIA5</accession>
<dbReference type="InterPro" id="IPR032776">
    <property type="entry name" value="CECR6/TMEM121"/>
</dbReference>
<protein>
    <submittedName>
        <fullName evidence="3">CECR6 TMEM121 domain containing protein</fullName>
    </submittedName>
</protein>
<reference evidence="3" key="1">
    <citation type="submission" date="2014-01" db="EMBL/GenBank/DDBJ databases">
        <authorList>
            <person name="Aslett M."/>
        </authorList>
    </citation>
    <scope>NUCLEOTIDE SEQUENCE</scope>
</reference>
<feature type="transmembrane region" description="Helical" evidence="2">
    <location>
        <begin position="237"/>
        <end position="257"/>
    </location>
</feature>
<organism evidence="3 4">
    <name type="scientific">Trichuris trichiura</name>
    <name type="common">Whipworm</name>
    <name type="synonym">Trichocephalus trichiurus</name>
    <dbReference type="NCBI Taxonomy" id="36087"/>
    <lineage>
        <taxon>Eukaryota</taxon>
        <taxon>Metazoa</taxon>
        <taxon>Ecdysozoa</taxon>
        <taxon>Nematoda</taxon>
        <taxon>Enoplea</taxon>
        <taxon>Dorylaimia</taxon>
        <taxon>Trichinellida</taxon>
        <taxon>Trichuridae</taxon>
        <taxon>Trichuris</taxon>
    </lineage>
</organism>
<dbReference type="Pfam" id="PF14997">
    <property type="entry name" value="CECR6_TMEM121"/>
    <property type="match status" value="1"/>
</dbReference>
<feature type="transmembrane region" description="Helical" evidence="2">
    <location>
        <begin position="93"/>
        <end position="115"/>
    </location>
</feature>
<feature type="transmembrane region" description="Helical" evidence="2">
    <location>
        <begin position="158"/>
        <end position="182"/>
    </location>
</feature>
<dbReference type="AlphaFoldDB" id="A0A077ZIA5"/>
<dbReference type="PANTHER" id="PTHR47399:SF1">
    <property type="entry name" value="TRANSMEMBRANE PROTEIN 121B"/>
    <property type="match status" value="1"/>
</dbReference>
<dbReference type="InterPro" id="IPR026624">
    <property type="entry name" value="CECR6"/>
</dbReference>
<sequence>MSLIWEDMQRYTKVQLTFELVAFVLCFLCTSCQLGALDYFILHYLKDNWWLLLIILDVGVLACFLWLLGIAIRYQTICSRAACYDDSNIRYAFLGWLAYSLVLSVKICIIFKMVVQHLKATELMGPGALELTLSSSALIFLLLVLSHHFSNPKSPRQIYLSYLASTVTLDVIDSIVFLKLLIDPIRRQLMADHPALQTGILFLACFNFVLPTFCLFKLRYNFGLPKWLPLPYEQFYSLMYFITVNLPFLLIRIFVVSDPDSPITGGSVFMVKNVVMLLVGTREVCIGCMSRRQTEI</sequence>
<dbReference type="PANTHER" id="PTHR47399">
    <property type="entry name" value="TRANSMEMBRANE PROTEIN 121B"/>
    <property type="match status" value="1"/>
</dbReference>
<comment type="similarity">
    <text evidence="1">Belongs to the TMEM121 family.</text>
</comment>
<name>A0A077ZIA5_TRITR</name>
<keyword evidence="2" id="KW-0812">Transmembrane</keyword>
<proteinExistence type="inferred from homology"/>
<dbReference type="OrthoDB" id="5964337at2759"/>
<feature type="transmembrane region" description="Helical" evidence="2">
    <location>
        <begin position="127"/>
        <end position="146"/>
    </location>
</feature>
<evidence type="ECO:0000313" key="4">
    <source>
        <dbReference type="Proteomes" id="UP000030665"/>
    </source>
</evidence>
<dbReference type="Proteomes" id="UP000030665">
    <property type="component" value="Unassembled WGS sequence"/>
</dbReference>
<feature type="transmembrane region" description="Helical" evidence="2">
    <location>
        <begin position="20"/>
        <end position="42"/>
    </location>
</feature>
<evidence type="ECO:0000313" key="3">
    <source>
        <dbReference type="EMBL" id="CDW59313.1"/>
    </source>
</evidence>
<keyword evidence="2" id="KW-1133">Transmembrane helix</keyword>
<evidence type="ECO:0000256" key="2">
    <source>
        <dbReference type="SAM" id="Phobius"/>
    </source>
</evidence>
<reference evidence="3" key="2">
    <citation type="submission" date="2014-03" db="EMBL/GenBank/DDBJ databases">
        <title>The whipworm genome and dual-species transcriptomics of an intimate host-pathogen interaction.</title>
        <authorList>
            <person name="Foth B.J."/>
            <person name="Tsai I.J."/>
            <person name="Reid A.J."/>
            <person name="Bancroft A.J."/>
            <person name="Nichol S."/>
            <person name="Tracey A."/>
            <person name="Holroyd N."/>
            <person name="Cotton J.A."/>
            <person name="Stanley E.J."/>
            <person name="Zarowiecki M."/>
            <person name="Liu J.Z."/>
            <person name="Huckvale T."/>
            <person name="Cooper P.J."/>
            <person name="Grencis R.K."/>
            <person name="Berriman M."/>
        </authorList>
    </citation>
    <scope>NUCLEOTIDE SEQUENCE [LARGE SCALE GENOMIC DNA]</scope>
</reference>
<dbReference type="EMBL" id="HG806555">
    <property type="protein sequence ID" value="CDW59313.1"/>
    <property type="molecule type" value="Genomic_DNA"/>
</dbReference>
<feature type="transmembrane region" description="Helical" evidence="2">
    <location>
        <begin position="48"/>
        <end position="72"/>
    </location>
</feature>
<keyword evidence="4" id="KW-1185">Reference proteome</keyword>
<evidence type="ECO:0000256" key="1">
    <source>
        <dbReference type="ARBA" id="ARBA00007711"/>
    </source>
</evidence>
<keyword evidence="2" id="KW-0472">Membrane</keyword>